<dbReference type="AlphaFoldDB" id="A0A517N536"/>
<protein>
    <submittedName>
        <fullName evidence="4">Site-specific tyrosine recombinase XerC</fullName>
    </submittedName>
</protein>
<name>A0A517N536_9BACT</name>
<evidence type="ECO:0000313" key="4">
    <source>
        <dbReference type="EMBL" id="QDT02221.1"/>
    </source>
</evidence>
<dbReference type="EMBL" id="CP036525">
    <property type="protein sequence ID" value="QDT02221.1"/>
    <property type="molecule type" value="Genomic_DNA"/>
</dbReference>
<evidence type="ECO:0000259" key="3">
    <source>
        <dbReference type="PROSITE" id="PS51898"/>
    </source>
</evidence>
<keyword evidence="1" id="KW-0233">DNA recombination</keyword>
<dbReference type="KEGG" id="rlc:K227x_05930"/>
<gene>
    <name evidence="4" type="ORF">K227x_05930</name>
</gene>
<organism evidence="4 5">
    <name type="scientific">Rubripirellula lacrimiformis</name>
    <dbReference type="NCBI Taxonomy" id="1930273"/>
    <lineage>
        <taxon>Bacteria</taxon>
        <taxon>Pseudomonadati</taxon>
        <taxon>Planctomycetota</taxon>
        <taxon>Planctomycetia</taxon>
        <taxon>Pirellulales</taxon>
        <taxon>Pirellulaceae</taxon>
        <taxon>Rubripirellula</taxon>
    </lineage>
</organism>
<dbReference type="Pfam" id="PF00589">
    <property type="entry name" value="Phage_integrase"/>
    <property type="match status" value="1"/>
</dbReference>
<dbReference type="CDD" id="cd00397">
    <property type="entry name" value="DNA_BRE_C"/>
    <property type="match status" value="1"/>
</dbReference>
<keyword evidence="5" id="KW-1185">Reference proteome</keyword>
<dbReference type="GO" id="GO:0015074">
    <property type="term" value="P:DNA integration"/>
    <property type="evidence" value="ECO:0007669"/>
    <property type="project" value="InterPro"/>
</dbReference>
<reference evidence="4 5" key="1">
    <citation type="submission" date="2019-02" db="EMBL/GenBank/DDBJ databases">
        <title>Deep-cultivation of Planctomycetes and their phenomic and genomic characterization uncovers novel biology.</title>
        <authorList>
            <person name="Wiegand S."/>
            <person name="Jogler M."/>
            <person name="Boedeker C."/>
            <person name="Pinto D."/>
            <person name="Vollmers J."/>
            <person name="Rivas-Marin E."/>
            <person name="Kohn T."/>
            <person name="Peeters S.H."/>
            <person name="Heuer A."/>
            <person name="Rast P."/>
            <person name="Oberbeckmann S."/>
            <person name="Bunk B."/>
            <person name="Jeske O."/>
            <person name="Meyerdierks A."/>
            <person name="Storesund J.E."/>
            <person name="Kallscheuer N."/>
            <person name="Luecker S."/>
            <person name="Lage O.M."/>
            <person name="Pohl T."/>
            <person name="Merkel B.J."/>
            <person name="Hornburger P."/>
            <person name="Mueller R.-W."/>
            <person name="Bruemmer F."/>
            <person name="Labrenz M."/>
            <person name="Spormann A.M."/>
            <person name="Op den Camp H."/>
            <person name="Overmann J."/>
            <person name="Amann R."/>
            <person name="Jetten M.S.M."/>
            <person name="Mascher T."/>
            <person name="Medema M.H."/>
            <person name="Devos D.P."/>
            <person name="Kaster A.-K."/>
            <person name="Ovreas L."/>
            <person name="Rohde M."/>
            <person name="Galperin M.Y."/>
            <person name="Jogler C."/>
        </authorList>
    </citation>
    <scope>NUCLEOTIDE SEQUENCE [LARGE SCALE GENOMIC DNA]</scope>
    <source>
        <strain evidence="4 5">K22_7</strain>
    </source>
</reference>
<dbReference type="InterPro" id="IPR011010">
    <property type="entry name" value="DNA_brk_join_enz"/>
</dbReference>
<evidence type="ECO:0000256" key="2">
    <source>
        <dbReference type="SAM" id="MobiDB-lite"/>
    </source>
</evidence>
<evidence type="ECO:0000313" key="5">
    <source>
        <dbReference type="Proteomes" id="UP000318538"/>
    </source>
</evidence>
<feature type="region of interest" description="Disordered" evidence="2">
    <location>
        <begin position="314"/>
        <end position="343"/>
    </location>
</feature>
<dbReference type="Proteomes" id="UP000318538">
    <property type="component" value="Chromosome"/>
</dbReference>
<dbReference type="PROSITE" id="PS51898">
    <property type="entry name" value="TYR_RECOMBINASE"/>
    <property type="match status" value="1"/>
</dbReference>
<feature type="domain" description="Tyr recombinase" evidence="3">
    <location>
        <begin position="203"/>
        <end position="414"/>
    </location>
</feature>
<dbReference type="Gene3D" id="1.10.443.10">
    <property type="entry name" value="Intergrase catalytic core"/>
    <property type="match status" value="1"/>
</dbReference>
<dbReference type="SUPFAM" id="SSF56349">
    <property type="entry name" value="DNA breaking-rejoining enzymes"/>
    <property type="match status" value="1"/>
</dbReference>
<dbReference type="PANTHER" id="PTHR30349">
    <property type="entry name" value="PHAGE INTEGRASE-RELATED"/>
    <property type="match status" value="1"/>
</dbReference>
<dbReference type="GO" id="GO:0006310">
    <property type="term" value="P:DNA recombination"/>
    <property type="evidence" value="ECO:0007669"/>
    <property type="project" value="UniProtKB-KW"/>
</dbReference>
<proteinExistence type="predicted"/>
<dbReference type="GO" id="GO:0003677">
    <property type="term" value="F:DNA binding"/>
    <property type="evidence" value="ECO:0007669"/>
    <property type="project" value="InterPro"/>
</dbReference>
<dbReference type="OrthoDB" id="254233at2"/>
<dbReference type="InterPro" id="IPR002104">
    <property type="entry name" value="Integrase_catalytic"/>
</dbReference>
<dbReference type="RefSeq" id="WP_145167976.1">
    <property type="nucleotide sequence ID" value="NZ_CP036525.1"/>
</dbReference>
<evidence type="ECO:0000256" key="1">
    <source>
        <dbReference type="ARBA" id="ARBA00023172"/>
    </source>
</evidence>
<dbReference type="PANTHER" id="PTHR30349:SF64">
    <property type="entry name" value="PROPHAGE INTEGRASE INTD-RELATED"/>
    <property type="match status" value="1"/>
</dbReference>
<sequence length="419" mass="46903">MARPKAKAPARRYHLSGQSVVTIAGNDFYLGPHDSPEAIARYAVLIGTYQAGGLSLPDDFELASLEDRVAALLGHATATTSLQTGQPILVRHVTANYLEMANVRYRDSHSELHRLTQVCAALDANDGDTDAKDYGPLALQRQRKRWVESKDARSGRRYSRVYCNTLTKLIVRIWKYAVSQELVDESCWLRLRSVDPLRMGQTEAPEVADVEPVDIDVVRRTAAELSPILKAMIRIQVGTGMRPSEVCRMRPCDIDRTGEVWVYRLAKHKTANQGKTKAVPLVGDVRDAVTDYLQRAPEAPCFSPRESIAWVQSNKRANRKSKVQPSQINRAKPNPKKQPGECFTSHSYRQSIQRAAKRAGVERWHPYQIRHLAATVICDALGIEAVQAMHGHSKRAMSEHYAKRSLQRSIEAAKVAPKL</sequence>
<accession>A0A517N536</accession>
<dbReference type="InterPro" id="IPR013762">
    <property type="entry name" value="Integrase-like_cat_sf"/>
</dbReference>
<dbReference type="InterPro" id="IPR050090">
    <property type="entry name" value="Tyrosine_recombinase_XerCD"/>
</dbReference>